<sequence length="51" mass="6059">MLTIDEVSIIQREVRYLNQLKKEIHNPECPFLHMINGQINDLNRALDGYDF</sequence>
<comment type="caution">
    <text evidence="1">The sequence shown here is derived from an EMBL/GenBank/DDBJ whole genome shotgun (WGS) entry which is preliminary data.</text>
</comment>
<name>A0ABS2SR63_9BACI</name>
<evidence type="ECO:0000313" key="1">
    <source>
        <dbReference type="EMBL" id="MBM7837330.1"/>
    </source>
</evidence>
<organism evidence="1 2">
    <name type="scientific">Shouchella xiaoxiensis</name>
    <dbReference type="NCBI Taxonomy" id="766895"/>
    <lineage>
        <taxon>Bacteria</taxon>
        <taxon>Bacillati</taxon>
        <taxon>Bacillota</taxon>
        <taxon>Bacilli</taxon>
        <taxon>Bacillales</taxon>
        <taxon>Bacillaceae</taxon>
        <taxon>Shouchella</taxon>
    </lineage>
</organism>
<protein>
    <submittedName>
        <fullName evidence="1">Uncharacterized protein</fullName>
    </submittedName>
</protein>
<dbReference type="Proteomes" id="UP001179280">
    <property type="component" value="Unassembled WGS sequence"/>
</dbReference>
<evidence type="ECO:0000313" key="2">
    <source>
        <dbReference type="Proteomes" id="UP001179280"/>
    </source>
</evidence>
<keyword evidence="2" id="KW-1185">Reference proteome</keyword>
<accession>A0ABS2SR63</accession>
<proteinExistence type="predicted"/>
<reference evidence="1" key="1">
    <citation type="submission" date="2021-01" db="EMBL/GenBank/DDBJ databases">
        <title>Genomic Encyclopedia of Type Strains, Phase IV (KMG-IV): sequencing the most valuable type-strain genomes for metagenomic binning, comparative biology and taxonomic classification.</title>
        <authorList>
            <person name="Goeker M."/>
        </authorList>
    </citation>
    <scope>NUCLEOTIDE SEQUENCE</scope>
    <source>
        <strain evidence="1">DSM 21943</strain>
    </source>
</reference>
<gene>
    <name evidence="1" type="ORF">JOC54_000561</name>
</gene>
<dbReference type="EMBL" id="JAFBCV010000001">
    <property type="protein sequence ID" value="MBM7837330.1"/>
    <property type="molecule type" value="Genomic_DNA"/>
</dbReference>